<feature type="transmembrane region" description="Helical" evidence="6">
    <location>
        <begin position="140"/>
        <end position="161"/>
    </location>
</feature>
<feature type="transmembrane region" description="Helical" evidence="6">
    <location>
        <begin position="409"/>
        <end position="429"/>
    </location>
</feature>
<accession>A0ABY6G341</accession>
<name>A0ABY6G341_9MICO</name>
<dbReference type="EMBL" id="CP107020">
    <property type="protein sequence ID" value="UYG17231.1"/>
    <property type="molecule type" value="Genomic_DNA"/>
</dbReference>
<evidence type="ECO:0000256" key="5">
    <source>
        <dbReference type="SAM" id="MobiDB-lite"/>
    </source>
</evidence>
<dbReference type="Gene3D" id="1.20.1720.10">
    <property type="entry name" value="Multidrug resistance protein D"/>
    <property type="match status" value="1"/>
</dbReference>
<evidence type="ECO:0000256" key="4">
    <source>
        <dbReference type="ARBA" id="ARBA00023136"/>
    </source>
</evidence>
<dbReference type="PANTHER" id="PTHR42718">
    <property type="entry name" value="MAJOR FACILITATOR SUPERFAMILY MULTIDRUG TRANSPORTER MFSC"/>
    <property type="match status" value="1"/>
</dbReference>
<feature type="transmembrane region" description="Helical" evidence="6">
    <location>
        <begin position="208"/>
        <end position="227"/>
    </location>
</feature>
<protein>
    <submittedName>
        <fullName evidence="8">MFS transporter</fullName>
    </submittedName>
</protein>
<dbReference type="Gene3D" id="1.20.1250.20">
    <property type="entry name" value="MFS general substrate transporter like domains"/>
    <property type="match status" value="1"/>
</dbReference>
<feature type="transmembrane region" description="Helical" evidence="6">
    <location>
        <begin position="115"/>
        <end position="134"/>
    </location>
</feature>
<proteinExistence type="predicted"/>
<feature type="transmembrane region" description="Helical" evidence="6">
    <location>
        <begin position="476"/>
        <end position="498"/>
    </location>
</feature>
<feature type="transmembrane region" description="Helical" evidence="6">
    <location>
        <begin position="450"/>
        <end position="470"/>
    </location>
</feature>
<gene>
    <name evidence="8" type="ORF">BRM3_01990</name>
</gene>
<dbReference type="SUPFAM" id="SSF103473">
    <property type="entry name" value="MFS general substrate transporter"/>
    <property type="match status" value="1"/>
</dbReference>
<dbReference type="RefSeq" id="WP_263594440.1">
    <property type="nucleotide sequence ID" value="NZ_CP107020.1"/>
</dbReference>
<feature type="transmembrane region" description="Helical" evidence="6">
    <location>
        <begin position="264"/>
        <end position="283"/>
    </location>
</feature>
<dbReference type="InterPro" id="IPR011701">
    <property type="entry name" value="MFS"/>
</dbReference>
<reference evidence="8" key="1">
    <citation type="submission" date="2022-10" db="EMBL/GenBank/DDBJ databases">
        <title>Whole-Genome Sequencing of Brachybacterium huguangmaarense BRM-3, Isolated from Betula schmidtii.</title>
        <authorList>
            <person name="Haam D."/>
        </authorList>
    </citation>
    <scope>NUCLEOTIDE SEQUENCE</scope>
    <source>
        <strain evidence="8">BRM-3</strain>
    </source>
</reference>
<evidence type="ECO:0000256" key="3">
    <source>
        <dbReference type="ARBA" id="ARBA00022989"/>
    </source>
</evidence>
<keyword evidence="9" id="KW-1185">Reference proteome</keyword>
<evidence type="ECO:0000313" key="8">
    <source>
        <dbReference type="EMBL" id="UYG17231.1"/>
    </source>
</evidence>
<dbReference type="PROSITE" id="PS50850">
    <property type="entry name" value="MFS"/>
    <property type="match status" value="1"/>
</dbReference>
<feature type="transmembrane region" description="Helical" evidence="6">
    <location>
        <begin position="375"/>
        <end position="397"/>
    </location>
</feature>
<organism evidence="8 9">
    <name type="scientific">Brachybacterium huguangmaarense</name>
    <dbReference type="NCBI Taxonomy" id="1652028"/>
    <lineage>
        <taxon>Bacteria</taxon>
        <taxon>Bacillati</taxon>
        <taxon>Actinomycetota</taxon>
        <taxon>Actinomycetes</taxon>
        <taxon>Micrococcales</taxon>
        <taxon>Dermabacteraceae</taxon>
        <taxon>Brachybacterium</taxon>
    </lineage>
</organism>
<feature type="transmembrane region" description="Helical" evidence="6">
    <location>
        <begin position="48"/>
        <end position="65"/>
    </location>
</feature>
<evidence type="ECO:0000313" key="9">
    <source>
        <dbReference type="Proteomes" id="UP001164305"/>
    </source>
</evidence>
<keyword evidence="3 6" id="KW-1133">Transmembrane helix</keyword>
<dbReference type="Proteomes" id="UP001164305">
    <property type="component" value="Chromosome"/>
</dbReference>
<feature type="compositionally biased region" description="Low complexity" evidence="5">
    <location>
        <begin position="1"/>
        <end position="10"/>
    </location>
</feature>
<dbReference type="PANTHER" id="PTHR42718:SF39">
    <property type="entry name" value="ACTINORHODIN TRANSPORTER-RELATED"/>
    <property type="match status" value="1"/>
</dbReference>
<evidence type="ECO:0000256" key="1">
    <source>
        <dbReference type="ARBA" id="ARBA00004651"/>
    </source>
</evidence>
<feature type="transmembrane region" description="Helical" evidence="6">
    <location>
        <begin position="342"/>
        <end position="363"/>
    </location>
</feature>
<evidence type="ECO:0000259" key="7">
    <source>
        <dbReference type="PROSITE" id="PS50850"/>
    </source>
</evidence>
<feature type="transmembrane region" description="Helical" evidence="6">
    <location>
        <begin position="85"/>
        <end position="103"/>
    </location>
</feature>
<keyword evidence="4 6" id="KW-0472">Membrane</keyword>
<comment type="subcellular location">
    <subcellularLocation>
        <location evidence="1">Cell membrane</location>
        <topology evidence="1">Multi-pass membrane protein</topology>
    </subcellularLocation>
</comment>
<feature type="transmembrane region" description="Helical" evidence="6">
    <location>
        <begin position="173"/>
        <end position="196"/>
    </location>
</feature>
<dbReference type="InterPro" id="IPR020846">
    <property type="entry name" value="MFS_dom"/>
</dbReference>
<sequence>MTPHAPGDLACPPPTPAPHATTVPSAAPSQPASAAPGGRTDGVRLRPWGVVALLIGMFSSTYVFSSMNVALPDIGADLGADAGQLKLVMGAYATALAVCVVPAGRLGDRHGRRRLIIAGLTATLVLAVVAGLATDAWTLVVLRTLLGVSVALYLPQLLSVIQVCTTGPARARLVSAYAAAGGLGTAAGQVIGGALLRADLFGAGWRSLLWLLALLAAVALTGAITLPGSRGADSGRGDGAGVSVLALAIASLLVPASLGPTSGWPLWTILALVAAPLLLVGFWQVERRIERARGLPLVPPAVLREPAVCKGLAVAGLFFAGFSAFMYEYALVSQGAWHETAWASGLSLLPFSLAFVVGSLAVGRGRDALGSNARVMMAGTLAQIAALGAVAAILTLSPHEPSGWLLQPVLLVLGWAQAWVYGPLLGTVMDGVPARVAGLTGGLFSMAQQTALGLGVALYGAVLTGLQSAGATQQTAMAGSIALNVVSALGVLALVRSLDGGLRAPRRPRVQ</sequence>
<feature type="transmembrane region" description="Helical" evidence="6">
    <location>
        <begin position="312"/>
        <end position="330"/>
    </location>
</feature>
<dbReference type="Pfam" id="PF07690">
    <property type="entry name" value="MFS_1"/>
    <property type="match status" value="2"/>
</dbReference>
<feature type="compositionally biased region" description="Low complexity" evidence="5">
    <location>
        <begin position="18"/>
        <end position="36"/>
    </location>
</feature>
<feature type="region of interest" description="Disordered" evidence="5">
    <location>
        <begin position="1"/>
        <end position="40"/>
    </location>
</feature>
<dbReference type="InterPro" id="IPR036259">
    <property type="entry name" value="MFS_trans_sf"/>
</dbReference>
<evidence type="ECO:0000256" key="6">
    <source>
        <dbReference type="SAM" id="Phobius"/>
    </source>
</evidence>
<feature type="transmembrane region" description="Helical" evidence="6">
    <location>
        <begin position="239"/>
        <end position="258"/>
    </location>
</feature>
<feature type="domain" description="Major facilitator superfamily (MFS) profile" evidence="7">
    <location>
        <begin position="49"/>
        <end position="499"/>
    </location>
</feature>
<evidence type="ECO:0000256" key="2">
    <source>
        <dbReference type="ARBA" id="ARBA00022692"/>
    </source>
</evidence>
<keyword evidence="2 6" id="KW-0812">Transmembrane</keyword>